<reference evidence="1 2" key="1">
    <citation type="submission" date="2024-01" db="EMBL/GenBank/DDBJ databases">
        <title>The genomes of 5 underutilized Papilionoideae crops provide insights into root nodulation and disease resistanc.</title>
        <authorList>
            <person name="Jiang F."/>
        </authorList>
    </citation>
    <scope>NUCLEOTIDE SEQUENCE [LARGE SCALE GENOMIC DNA]</scope>
    <source>
        <strain evidence="1">LVBAO_FW01</strain>
        <tissue evidence="1">Leaves</tissue>
    </source>
</reference>
<comment type="caution">
    <text evidence="1">The sequence shown here is derived from an EMBL/GenBank/DDBJ whole genome shotgun (WGS) entry which is preliminary data.</text>
</comment>
<dbReference type="AlphaFoldDB" id="A0AAN9LMG3"/>
<keyword evidence="2" id="KW-1185">Reference proteome</keyword>
<evidence type="ECO:0000313" key="1">
    <source>
        <dbReference type="EMBL" id="KAK7338669.1"/>
    </source>
</evidence>
<accession>A0AAN9LMG3</accession>
<dbReference type="EMBL" id="JAYMYQ010000004">
    <property type="protein sequence ID" value="KAK7338669.1"/>
    <property type="molecule type" value="Genomic_DNA"/>
</dbReference>
<evidence type="ECO:0000313" key="2">
    <source>
        <dbReference type="Proteomes" id="UP001367508"/>
    </source>
</evidence>
<dbReference type="Proteomes" id="UP001367508">
    <property type="component" value="Unassembled WGS sequence"/>
</dbReference>
<protein>
    <submittedName>
        <fullName evidence="1">Uncharacterized protein</fullName>
    </submittedName>
</protein>
<gene>
    <name evidence="1" type="ORF">VNO77_19293</name>
</gene>
<proteinExistence type="predicted"/>
<organism evidence="1 2">
    <name type="scientific">Canavalia gladiata</name>
    <name type="common">Sword bean</name>
    <name type="synonym">Dolichos gladiatus</name>
    <dbReference type="NCBI Taxonomy" id="3824"/>
    <lineage>
        <taxon>Eukaryota</taxon>
        <taxon>Viridiplantae</taxon>
        <taxon>Streptophyta</taxon>
        <taxon>Embryophyta</taxon>
        <taxon>Tracheophyta</taxon>
        <taxon>Spermatophyta</taxon>
        <taxon>Magnoliopsida</taxon>
        <taxon>eudicotyledons</taxon>
        <taxon>Gunneridae</taxon>
        <taxon>Pentapetalae</taxon>
        <taxon>rosids</taxon>
        <taxon>fabids</taxon>
        <taxon>Fabales</taxon>
        <taxon>Fabaceae</taxon>
        <taxon>Papilionoideae</taxon>
        <taxon>50 kb inversion clade</taxon>
        <taxon>NPAAA clade</taxon>
        <taxon>indigoferoid/millettioid clade</taxon>
        <taxon>Phaseoleae</taxon>
        <taxon>Canavalia</taxon>
    </lineage>
</organism>
<sequence>MVLRISPNLLQTPIQTKAVCLVSCLSGPSATLITVTIKLIKGLNSIYDQQTLPETSAQKKTRSSNRLGASLGYTWSESELESSLAGGSHVTGKARLDLRLLTFAIGSARLPCSCDLHRGAPLRWPATCFWLGSSLNRAALLPCFHNDRACTLPAASSYLIQDLRSDLVWPPLPIYHIQTILPSLNAFVALLTPIGVPPLTSLPIFYLNLNGHRLNIYEFSDSLFIGDVQRI</sequence>
<name>A0AAN9LMG3_CANGL</name>